<evidence type="ECO:0000313" key="2">
    <source>
        <dbReference type="Proteomes" id="UP001569153"/>
    </source>
</evidence>
<reference evidence="1 2" key="1">
    <citation type="submission" date="2024-06" db="EMBL/GenBank/DDBJ databases">
        <authorList>
            <person name="Steensen K."/>
            <person name="Seneca J."/>
            <person name="Bartlau N."/>
            <person name="Yu A.X."/>
            <person name="Polz M.F."/>
        </authorList>
    </citation>
    <scope>NUCLEOTIDE SEQUENCE [LARGE SCALE GENOMIC DNA]</scope>
    <source>
        <strain evidence="1 2">FF146</strain>
    </source>
</reference>
<keyword evidence="2" id="KW-1185">Reference proteome</keyword>
<dbReference type="Proteomes" id="UP001569153">
    <property type="component" value="Unassembled WGS sequence"/>
</dbReference>
<comment type="caution">
    <text evidence="1">The sequence shown here is derived from an EMBL/GenBank/DDBJ whole genome shotgun (WGS) entry which is preliminary data.</text>
</comment>
<sequence>MKKVIIMIVILAILGGAGAGYYFFFMQEDDSDAANQSQETAPIQQTPSEGLVIDLTPKPENTEFYVASAKLNIMDRPSNDGIIIGALYKTDFVEVLEKKDGWARISENFVYGDGELEQADWIDMSFLAIEKPTISKKERIETIDAYIAESDDLMDYRAEFRAATEKLLNEGQCEPKDFEQLKGWIRSINYKDEPVYFVYCDGLELENKIYLDVSTTKLFYK</sequence>
<name>A0ABV4M8N2_9VIBR</name>
<dbReference type="RefSeq" id="WP_261889681.1">
    <property type="nucleotide sequence ID" value="NZ_AP025473.1"/>
</dbReference>
<evidence type="ECO:0008006" key="3">
    <source>
        <dbReference type="Google" id="ProtNLM"/>
    </source>
</evidence>
<dbReference type="Gene3D" id="2.30.30.40">
    <property type="entry name" value="SH3 Domains"/>
    <property type="match status" value="1"/>
</dbReference>
<proteinExistence type="predicted"/>
<dbReference type="EMBL" id="JBGOOT010000010">
    <property type="protein sequence ID" value="MEZ8195879.1"/>
    <property type="molecule type" value="Genomic_DNA"/>
</dbReference>
<protein>
    <recommendedName>
        <fullName evidence="3">SH3 domain-containing protein</fullName>
    </recommendedName>
</protein>
<gene>
    <name evidence="1" type="ORF">ACED38_13440</name>
</gene>
<evidence type="ECO:0000313" key="1">
    <source>
        <dbReference type="EMBL" id="MEZ8195879.1"/>
    </source>
</evidence>
<accession>A0ABV4M8N2</accession>
<organism evidence="1 2">
    <name type="scientific">Vibrio cortegadensis</name>
    <dbReference type="NCBI Taxonomy" id="1328770"/>
    <lineage>
        <taxon>Bacteria</taxon>
        <taxon>Pseudomonadati</taxon>
        <taxon>Pseudomonadota</taxon>
        <taxon>Gammaproteobacteria</taxon>
        <taxon>Vibrionales</taxon>
        <taxon>Vibrionaceae</taxon>
        <taxon>Vibrio</taxon>
    </lineage>
</organism>